<dbReference type="EMBL" id="BGZK01000007">
    <property type="protein sequence ID" value="GBP01015.1"/>
    <property type="molecule type" value="Genomic_DNA"/>
</dbReference>
<gene>
    <name evidence="1" type="ORF">EVAR_2295_1</name>
</gene>
<protein>
    <submittedName>
        <fullName evidence="1">Uncharacterized protein</fullName>
    </submittedName>
</protein>
<proteinExistence type="predicted"/>
<reference evidence="1 2" key="1">
    <citation type="journal article" date="2019" name="Commun. Biol.">
        <title>The bagworm genome reveals a unique fibroin gene that provides high tensile strength.</title>
        <authorList>
            <person name="Kono N."/>
            <person name="Nakamura H."/>
            <person name="Ohtoshi R."/>
            <person name="Tomita M."/>
            <person name="Numata K."/>
            <person name="Arakawa K."/>
        </authorList>
    </citation>
    <scope>NUCLEOTIDE SEQUENCE [LARGE SCALE GENOMIC DNA]</scope>
</reference>
<keyword evidence="2" id="KW-1185">Reference proteome</keyword>
<dbReference type="Proteomes" id="UP000299102">
    <property type="component" value="Unassembled WGS sequence"/>
</dbReference>
<evidence type="ECO:0000313" key="1">
    <source>
        <dbReference type="EMBL" id="GBP01015.1"/>
    </source>
</evidence>
<dbReference type="AlphaFoldDB" id="A0A4C1SFZ9"/>
<organism evidence="1 2">
    <name type="scientific">Eumeta variegata</name>
    <name type="common">Bagworm moth</name>
    <name type="synonym">Eumeta japonica</name>
    <dbReference type="NCBI Taxonomy" id="151549"/>
    <lineage>
        <taxon>Eukaryota</taxon>
        <taxon>Metazoa</taxon>
        <taxon>Ecdysozoa</taxon>
        <taxon>Arthropoda</taxon>
        <taxon>Hexapoda</taxon>
        <taxon>Insecta</taxon>
        <taxon>Pterygota</taxon>
        <taxon>Neoptera</taxon>
        <taxon>Endopterygota</taxon>
        <taxon>Lepidoptera</taxon>
        <taxon>Glossata</taxon>
        <taxon>Ditrysia</taxon>
        <taxon>Tineoidea</taxon>
        <taxon>Psychidae</taxon>
        <taxon>Oiketicinae</taxon>
        <taxon>Eumeta</taxon>
    </lineage>
</organism>
<evidence type="ECO:0000313" key="2">
    <source>
        <dbReference type="Proteomes" id="UP000299102"/>
    </source>
</evidence>
<sequence>MIFVFITKGEKFEPTSVSFTPERSFFHEDSKSGTPKRKLFSRTKLIFSEKVASSRREGEFIVPSVTKVMGVHIPWSEGSTQTKHMSNAVHADAPTRLLLCLAAIGTRLVRVSARLAAGQDVVMYSDQFGKSMGS</sequence>
<name>A0A4C1SFZ9_EUMVA</name>
<comment type="caution">
    <text evidence="1">The sequence shown here is derived from an EMBL/GenBank/DDBJ whole genome shotgun (WGS) entry which is preliminary data.</text>
</comment>
<accession>A0A4C1SFZ9</accession>